<dbReference type="Proteomes" id="UP000283523">
    <property type="component" value="Unassembled WGS sequence"/>
</dbReference>
<dbReference type="Gene3D" id="3.30.160.670">
    <property type="match status" value="1"/>
</dbReference>
<sequence length="182" mass="20488">MKSMKALIVIGCWLLIASCSPYRIVRNQADSNASWSSYQTFAFVDTNRIEATPRDTYQAAMEQIKQAVTAELKRRGYQQTTDNPDLLVNLGAVVKEKTQTRQTTIYEAPIYVGQRRYSWRSQEVPVGTYQEGTVNLHVVDAQKNALIWDAAVSSVLNRRSVNPQQIGEAVGKVFEKFPGKNV</sequence>
<dbReference type="PROSITE" id="PS51257">
    <property type="entry name" value="PROKAR_LIPOPROTEIN"/>
    <property type="match status" value="1"/>
</dbReference>
<evidence type="ECO:0000259" key="1">
    <source>
        <dbReference type="Pfam" id="PF13590"/>
    </source>
</evidence>
<organism evidence="2 3">
    <name type="scientific">Fibrisoma montanum</name>
    <dbReference type="NCBI Taxonomy" id="2305895"/>
    <lineage>
        <taxon>Bacteria</taxon>
        <taxon>Pseudomonadati</taxon>
        <taxon>Bacteroidota</taxon>
        <taxon>Cytophagia</taxon>
        <taxon>Cytophagales</taxon>
        <taxon>Spirosomataceae</taxon>
        <taxon>Fibrisoma</taxon>
    </lineage>
</organism>
<dbReference type="AlphaFoldDB" id="A0A418M6R3"/>
<evidence type="ECO:0000313" key="3">
    <source>
        <dbReference type="Proteomes" id="UP000283523"/>
    </source>
</evidence>
<dbReference type="Pfam" id="PF13590">
    <property type="entry name" value="DUF4136"/>
    <property type="match status" value="1"/>
</dbReference>
<name>A0A418M6R3_9BACT</name>
<dbReference type="InterPro" id="IPR025411">
    <property type="entry name" value="DUF4136"/>
</dbReference>
<protein>
    <submittedName>
        <fullName evidence="2">DUF4136 domain-containing protein</fullName>
    </submittedName>
</protein>
<comment type="caution">
    <text evidence="2">The sequence shown here is derived from an EMBL/GenBank/DDBJ whole genome shotgun (WGS) entry which is preliminary data.</text>
</comment>
<feature type="domain" description="DUF4136" evidence="1">
    <location>
        <begin position="25"/>
        <end position="179"/>
    </location>
</feature>
<keyword evidence="3" id="KW-1185">Reference proteome</keyword>
<dbReference type="OrthoDB" id="118896at2"/>
<evidence type="ECO:0000313" key="2">
    <source>
        <dbReference type="EMBL" id="RIV21552.1"/>
    </source>
</evidence>
<proteinExistence type="predicted"/>
<gene>
    <name evidence="2" type="ORF">DYU11_19315</name>
</gene>
<dbReference type="EMBL" id="QXED01000005">
    <property type="protein sequence ID" value="RIV21552.1"/>
    <property type="molecule type" value="Genomic_DNA"/>
</dbReference>
<reference evidence="2 3" key="1">
    <citation type="submission" date="2018-08" db="EMBL/GenBank/DDBJ databases">
        <title>Fibrisoma montanum sp. nov., isolated from Danxia mountain soil.</title>
        <authorList>
            <person name="Huang Y."/>
        </authorList>
    </citation>
    <scope>NUCLEOTIDE SEQUENCE [LARGE SCALE GENOMIC DNA]</scope>
    <source>
        <strain evidence="2 3">HYT19</strain>
    </source>
</reference>
<accession>A0A418M6R3</accession>